<keyword evidence="1" id="KW-0723">Serine/threonine-protein kinase</keyword>
<keyword evidence="5" id="KW-1185">Reference proteome</keyword>
<feature type="compositionally biased region" description="Low complexity" evidence="2">
    <location>
        <begin position="169"/>
        <end position="181"/>
    </location>
</feature>
<evidence type="ECO:0000259" key="3">
    <source>
        <dbReference type="Pfam" id="PF13581"/>
    </source>
</evidence>
<keyword evidence="1" id="KW-0418">Kinase</keyword>
<protein>
    <submittedName>
        <fullName evidence="4">ATP-binding protein</fullName>
    </submittedName>
</protein>
<name>A0A345T6C7_9ACTN</name>
<dbReference type="PANTHER" id="PTHR35526:SF3">
    <property type="entry name" value="ANTI-SIGMA-F FACTOR RSBW"/>
    <property type="match status" value="1"/>
</dbReference>
<reference evidence="5" key="1">
    <citation type="submission" date="2018-07" db="EMBL/GenBank/DDBJ databases">
        <title>Streptacidiphilus bronchialis DSM 106435 chromosome.</title>
        <authorList>
            <person name="Batra D."/>
            <person name="Gulvik C.A."/>
        </authorList>
    </citation>
    <scope>NUCLEOTIDE SEQUENCE [LARGE SCALE GENOMIC DNA]</scope>
    <source>
        <strain evidence="5">DSM 106435</strain>
    </source>
</reference>
<keyword evidence="1" id="KW-0808">Transferase</keyword>
<evidence type="ECO:0000313" key="4">
    <source>
        <dbReference type="EMBL" id="AXI81532.1"/>
    </source>
</evidence>
<feature type="region of interest" description="Disordered" evidence="2">
    <location>
        <begin position="161"/>
        <end position="191"/>
    </location>
</feature>
<dbReference type="InterPro" id="IPR003594">
    <property type="entry name" value="HATPase_dom"/>
</dbReference>
<evidence type="ECO:0000256" key="1">
    <source>
        <dbReference type="ARBA" id="ARBA00022527"/>
    </source>
</evidence>
<sequence length="191" mass="20050">MGLIPMTCIRGDPMSVQSNAHEAGRQRGCHGAAMNDRGAWATTVSFPSHPRNVARSRLLARTALAAWGAPQLADSAEILVSELVTNAVRYGSGPVSLALVLTEEALQISVSDCGPDLPATRPARTDEPGGRGLGIVERLCGGWQVTTRLRGKTVTCRLAGDHTADHATEPTTEPTTGPTTGRNPAGNRHRG</sequence>
<evidence type="ECO:0000313" key="5">
    <source>
        <dbReference type="Proteomes" id="UP000249340"/>
    </source>
</evidence>
<dbReference type="Proteomes" id="UP000249340">
    <property type="component" value="Chromosome"/>
</dbReference>
<dbReference type="KEGG" id="stri:C7M71_019945"/>
<keyword evidence="4" id="KW-0547">Nucleotide-binding</keyword>
<evidence type="ECO:0000256" key="2">
    <source>
        <dbReference type="SAM" id="MobiDB-lite"/>
    </source>
</evidence>
<dbReference type="GO" id="GO:0005524">
    <property type="term" value="F:ATP binding"/>
    <property type="evidence" value="ECO:0007669"/>
    <property type="project" value="UniProtKB-KW"/>
</dbReference>
<feature type="domain" description="Histidine kinase/HSP90-like ATPase" evidence="3">
    <location>
        <begin position="46"/>
        <end position="156"/>
    </location>
</feature>
<dbReference type="Pfam" id="PF13581">
    <property type="entry name" value="HATPase_c_2"/>
    <property type="match status" value="1"/>
</dbReference>
<gene>
    <name evidence="4" type="ORF">C7M71_019945</name>
</gene>
<accession>A0A345T6C7</accession>
<organism evidence="4 5">
    <name type="scientific">Peterkaempfera bronchialis</name>
    <dbReference type="NCBI Taxonomy" id="2126346"/>
    <lineage>
        <taxon>Bacteria</taxon>
        <taxon>Bacillati</taxon>
        <taxon>Actinomycetota</taxon>
        <taxon>Actinomycetes</taxon>
        <taxon>Kitasatosporales</taxon>
        <taxon>Streptomycetaceae</taxon>
        <taxon>Peterkaempfera</taxon>
    </lineage>
</organism>
<dbReference type="InterPro" id="IPR036890">
    <property type="entry name" value="HATPase_C_sf"/>
</dbReference>
<dbReference type="SUPFAM" id="SSF55874">
    <property type="entry name" value="ATPase domain of HSP90 chaperone/DNA topoisomerase II/histidine kinase"/>
    <property type="match status" value="1"/>
</dbReference>
<dbReference type="InterPro" id="IPR050267">
    <property type="entry name" value="Anti-sigma-factor_SerPK"/>
</dbReference>
<dbReference type="Gene3D" id="3.30.565.10">
    <property type="entry name" value="Histidine kinase-like ATPase, C-terminal domain"/>
    <property type="match status" value="1"/>
</dbReference>
<dbReference type="AlphaFoldDB" id="A0A345T6C7"/>
<proteinExistence type="predicted"/>
<dbReference type="OrthoDB" id="3852626at2"/>
<keyword evidence="4" id="KW-0067">ATP-binding</keyword>
<dbReference type="CDD" id="cd16936">
    <property type="entry name" value="HATPase_RsbW-like"/>
    <property type="match status" value="1"/>
</dbReference>
<dbReference type="GO" id="GO:0004674">
    <property type="term" value="F:protein serine/threonine kinase activity"/>
    <property type="evidence" value="ECO:0007669"/>
    <property type="project" value="UniProtKB-KW"/>
</dbReference>
<dbReference type="PANTHER" id="PTHR35526">
    <property type="entry name" value="ANTI-SIGMA-F FACTOR RSBW-RELATED"/>
    <property type="match status" value="1"/>
</dbReference>
<dbReference type="EMBL" id="CP031264">
    <property type="protein sequence ID" value="AXI81532.1"/>
    <property type="molecule type" value="Genomic_DNA"/>
</dbReference>